<feature type="short sequence motif" description="HXTX 1" evidence="2">
    <location>
        <begin position="41"/>
        <end position="44"/>
    </location>
</feature>
<evidence type="ECO:0000256" key="2">
    <source>
        <dbReference type="HAMAP-Rule" id="MF_01940"/>
    </source>
</evidence>
<feature type="active site" description="Proton donor" evidence="2">
    <location>
        <position position="41"/>
    </location>
</feature>
<dbReference type="PANTHER" id="PTHR35561:SF1">
    <property type="entry name" value="RNA 2',3'-CYCLIC PHOSPHODIESTERASE"/>
    <property type="match status" value="1"/>
</dbReference>
<dbReference type="HAMAP" id="MF_01940">
    <property type="entry name" value="RNA_CPDase"/>
    <property type="match status" value="1"/>
</dbReference>
<dbReference type="InterPro" id="IPR009097">
    <property type="entry name" value="Cyclic_Pdiesterase"/>
</dbReference>
<name>A0A161XWQ3_9GAMM</name>
<dbReference type="PATRIC" id="fig|1365251.3.peg.4053"/>
<accession>A0A161XWQ3</accession>
<proteinExistence type="inferred from homology"/>
<evidence type="ECO:0000256" key="1">
    <source>
        <dbReference type="ARBA" id="ARBA00022801"/>
    </source>
</evidence>
<comment type="function">
    <text evidence="2">Hydrolyzes RNA 2',3'-cyclic phosphodiester to an RNA 2'-phosphomonoester.</text>
</comment>
<dbReference type="NCBIfam" id="TIGR02258">
    <property type="entry name" value="2_5_ligase"/>
    <property type="match status" value="1"/>
</dbReference>
<dbReference type="Pfam" id="PF13563">
    <property type="entry name" value="2_5_RNA_ligase2"/>
    <property type="match status" value="1"/>
</dbReference>
<dbReference type="EMBL" id="AUXZ01000098">
    <property type="protein sequence ID" value="KZN47659.1"/>
    <property type="molecule type" value="Genomic_DNA"/>
</dbReference>
<dbReference type="RefSeq" id="WP_231098142.1">
    <property type="nucleotide sequence ID" value="NZ_AUXZ01000098.1"/>
</dbReference>
<dbReference type="AlphaFoldDB" id="A0A161XWQ3"/>
<feature type="active site" description="Proton acceptor" evidence="2">
    <location>
        <position position="123"/>
    </location>
</feature>
<dbReference type="GO" id="GO:0004113">
    <property type="term" value="F:2',3'-cyclic-nucleotide 3'-phosphodiesterase activity"/>
    <property type="evidence" value="ECO:0007669"/>
    <property type="project" value="InterPro"/>
</dbReference>
<keyword evidence="1 2" id="KW-0378">Hydrolase</keyword>
<gene>
    <name evidence="3" type="ORF">N476_22920</name>
</gene>
<comment type="catalytic activity">
    <reaction evidence="2">
        <text>a 3'-end 2',3'-cyclophospho-ribonucleotide-RNA + H2O = a 3'-end 2'-phospho-ribonucleotide-RNA + H(+)</text>
        <dbReference type="Rhea" id="RHEA:11828"/>
        <dbReference type="Rhea" id="RHEA-COMP:10464"/>
        <dbReference type="Rhea" id="RHEA-COMP:17353"/>
        <dbReference type="ChEBI" id="CHEBI:15377"/>
        <dbReference type="ChEBI" id="CHEBI:15378"/>
        <dbReference type="ChEBI" id="CHEBI:83064"/>
        <dbReference type="ChEBI" id="CHEBI:173113"/>
        <dbReference type="EC" id="3.1.4.58"/>
    </reaction>
</comment>
<evidence type="ECO:0000313" key="3">
    <source>
        <dbReference type="EMBL" id="KZN47659.1"/>
    </source>
</evidence>
<dbReference type="InterPro" id="IPR004175">
    <property type="entry name" value="RNA_CPDase"/>
</dbReference>
<feature type="short sequence motif" description="HXTX 2" evidence="2">
    <location>
        <begin position="123"/>
        <end position="126"/>
    </location>
</feature>
<comment type="caution">
    <text evidence="3">The sequence shown here is derived from an EMBL/GenBank/DDBJ whole genome shotgun (WGS) entry which is preliminary data.</text>
</comment>
<reference evidence="3 4" key="1">
    <citation type="submission" date="2013-07" db="EMBL/GenBank/DDBJ databases">
        <title>Comparative Genomic and Metabolomic Analysis of Twelve Strains of Pseudoalteromonas luteoviolacea.</title>
        <authorList>
            <person name="Vynne N.G."/>
            <person name="Mansson M."/>
            <person name="Gram L."/>
        </authorList>
    </citation>
    <scope>NUCLEOTIDE SEQUENCE [LARGE SCALE GENOMIC DNA]</scope>
    <source>
        <strain evidence="3 4">H33</strain>
    </source>
</reference>
<protein>
    <recommendedName>
        <fullName evidence="2">RNA 2',3'-cyclic phosphodiesterase</fullName>
        <shortName evidence="2">RNA 2',3'-CPDase</shortName>
        <ecNumber evidence="2">3.1.4.58</ecNumber>
    </recommendedName>
</protein>
<evidence type="ECO:0000313" key="4">
    <source>
        <dbReference type="Proteomes" id="UP000076503"/>
    </source>
</evidence>
<sequence length="174" mass="19593">MIGKRLFFGIGLTPEQTAHIQHWLDTSVIATKASTLPRNWHLTLAFLAQADASAEEKVIEFAHSLAQPSFQLRFDSTGYWSHNGLFYLRPDHINDALCGIAEPLRNCGEALGLYRNPYPFSPHITLFRGLKAEPSVCAPIVPFTLDVTEFHLYHSHRLEDGLHYTPIYSFALSA</sequence>
<dbReference type="Gene3D" id="3.90.1140.10">
    <property type="entry name" value="Cyclic phosphodiesterase"/>
    <property type="match status" value="1"/>
</dbReference>
<dbReference type="SUPFAM" id="SSF55144">
    <property type="entry name" value="LigT-like"/>
    <property type="match status" value="1"/>
</dbReference>
<dbReference type="Proteomes" id="UP000076503">
    <property type="component" value="Unassembled WGS sequence"/>
</dbReference>
<dbReference type="EC" id="3.1.4.58" evidence="2"/>
<dbReference type="GO" id="GO:0008664">
    <property type="term" value="F:RNA 2',3'-cyclic 3'-phosphodiesterase activity"/>
    <property type="evidence" value="ECO:0007669"/>
    <property type="project" value="UniProtKB-EC"/>
</dbReference>
<dbReference type="PANTHER" id="PTHR35561">
    <property type="entry name" value="RNA 2',3'-CYCLIC PHOSPHODIESTERASE"/>
    <property type="match status" value="1"/>
</dbReference>
<organism evidence="3 4">
    <name type="scientific">Pseudoalteromonas luteoviolacea H33</name>
    <dbReference type="NCBI Taxonomy" id="1365251"/>
    <lineage>
        <taxon>Bacteria</taxon>
        <taxon>Pseudomonadati</taxon>
        <taxon>Pseudomonadota</taxon>
        <taxon>Gammaproteobacteria</taxon>
        <taxon>Alteromonadales</taxon>
        <taxon>Pseudoalteromonadaceae</taxon>
        <taxon>Pseudoalteromonas</taxon>
    </lineage>
</organism>
<comment type="similarity">
    <text evidence="2">Belongs to the 2H phosphoesterase superfamily. ThpR family.</text>
</comment>